<feature type="domain" description="PH" evidence="2">
    <location>
        <begin position="761"/>
        <end position="887"/>
    </location>
</feature>
<organism evidence="4 5">
    <name type="scientific">Dentipellis fragilis</name>
    <dbReference type="NCBI Taxonomy" id="205917"/>
    <lineage>
        <taxon>Eukaryota</taxon>
        <taxon>Fungi</taxon>
        <taxon>Dikarya</taxon>
        <taxon>Basidiomycota</taxon>
        <taxon>Agaricomycotina</taxon>
        <taxon>Agaricomycetes</taxon>
        <taxon>Russulales</taxon>
        <taxon>Hericiaceae</taxon>
        <taxon>Dentipellis</taxon>
    </lineage>
</organism>
<dbReference type="Pfam" id="PF00169">
    <property type="entry name" value="PH"/>
    <property type="match status" value="1"/>
</dbReference>
<dbReference type="InterPro" id="IPR035999">
    <property type="entry name" value="Sec7_dom_sf"/>
</dbReference>
<dbReference type="EMBL" id="SEOQ01000782">
    <property type="protein sequence ID" value="TFY57010.1"/>
    <property type="molecule type" value="Genomic_DNA"/>
</dbReference>
<dbReference type="PANTHER" id="PTHR10663">
    <property type="entry name" value="GUANYL-NUCLEOTIDE EXCHANGE FACTOR"/>
    <property type="match status" value="1"/>
</dbReference>
<sequence>LPLPPPPSSPSPSHFFSLPLWRKRARPAPHALARRSLSGADTSEDGRISRTSNISIRVDKELPPTPSSSEGDLPSTAGPTNPEPQPTRDPSRPPSAQVNFPLSAAQSPSRSSSHSDMSRGASQPTIALAQAALTHAALGLGLPHSISRTSASSSTSEVNVLPETSGRQLRDPAMRRAKSFQKLNAYHTPDMSPVPDPRGRTRVRGNSFGSTAEALRNKGKGKEKADEPSPEVASPRKSLARRASFWNRKRNESLKQKPPIPTREPEHIPHPGLPVLPPISPFYVDTNLSSSSTSSQQEPHNEHPPGLVRRHSERSAILPSPPASQTTIESLMPNRIPKSLSRKSNGRPVTADPSLERSRAQSMFVGSALNTPPSVPTPTHDSQPRPPSPPTVTVSSARPSPRPRSHTNPPLLHRLSVNLLGFASSSTAPSPNASVIGTPTMTSSPNASPRPSLSKTPAEIPKPNMDEELPEAYLGRLLEAINKADVASVLASSGDSFYAKALQAYIDRFEFSRYSIDVALRRLLMDVGLPRETQQIDRVMEAFASRYRQCNPDLFISDDHPYILAFSLIMLHTDAFNKSNKRKMTKADYIKNTGLPGIAPEVLDYFYDNIVFAPFIFIEDPLDSVHGSTLEVSWSLPGLSPQSSLPNNASSVTLLGRSTKIDPYYLITNDLLDPLRVDVEAYVPLKDPFDFQGTNGSWNEEELRRAFALARVIEVGHSANRRMSTSLFAMSVAGFPGSVPNVAAFPDNLLSPTPDGVSALRVVKVGLLKRKDITFEGEKRASRSKWREWSVILTGSQLLFFRDPIWANNLMEQVKRNSGRLLFPPVSLLKPDEVIPMKNAVAVYDTTYIKYRSAFRFVSGSGQHFLIQTDSIHDMNEWISRINYASSFKTLGINMRPLGLSGKDVELMGVAAAASHLRELQTHEGQRSASRVRTWDNRSSEEFVDRMSQSPPSSIGTARRKAKTITGRDDIQLEAPTAPDVNGAQQFKAAFDQVKADLAAGRTVAVDDYAARLDGRPRAYSLESSMRPSFLSDDSSESLKSSSRAQVILGKLNELESQITAGQTQLDSDLRVVRNIAVLTPFQRATRDRLGASVQSLAKKIKHNRLDLAKLICHHHVLQNDLAAEEWDWNRTKIIALKAATKTLHSRRDPSIPRMTLSLHLDEPDHLVSSPRDIELSPGNTTHVPESSAHESFHSALDFDWISSPLMDESSRNYTESPMLESPLATPMTEEGRNGSASSFPFNTAETSRPTSSHEASARLSGHEKFVLAPEIPTEEAEEWNKTRAAKRVSLVKLPSDLRMSIALGRAEPDAPPGSSRSLRSPVPIPEA</sequence>
<feature type="non-terminal residue" evidence="4">
    <location>
        <position position="1"/>
    </location>
</feature>
<dbReference type="InterPro" id="IPR023394">
    <property type="entry name" value="Sec7_C_sf"/>
</dbReference>
<feature type="compositionally biased region" description="Low complexity" evidence="1">
    <location>
        <begin position="144"/>
        <end position="156"/>
    </location>
</feature>
<evidence type="ECO:0000259" key="2">
    <source>
        <dbReference type="PROSITE" id="PS50003"/>
    </source>
</evidence>
<comment type="caution">
    <text evidence="4">The sequence shown here is derived from an EMBL/GenBank/DDBJ whole genome shotgun (WGS) entry which is preliminary data.</text>
</comment>
<dbReference type="InterPro" id="IPR011993">
    <property type="entry name" value="PH-like_dom_sf"/>
</dbReference>
<dbReference type="Pfam" id="PF01369">
    <property type="entry name" value="Sec7"/>
    <property type="match status" value="1"/>
</dbReference>
<evidence type="ECO:0000313" key="4">
    <source>
        <dbReference type="EMBL" id="TFY57010.1"/>
    </source>
</evidence>
<dbReference type="InterPro" id="IPR000904">
    <property type="entry name" value="Sec7_dom"/>
</dbReference>
<dbReference type="STRING" id="205917.A0A4Y9Y492"/>
<dbReference type="Gene3D" id="1.10.1000.11">
    <property type="entry name" value="Arf Nucleotide-binding Site Opener,domain 2"/>
    <property type="match status" value="1"/>
</dbReference>
<keyword evidence="5" id="KW-1185">Reference proteome</keyword>
<protein>
    <recommendedName>
        <fullName evidence="6">SEC7 domain-containing protein</fullName>
    </recommendedName>
</protein>
<feature type="region of interest" description="Disordered" evidence="1">
    <location>
        <begin position="144"/>
        <end position="411"/>
    </location>
</feature>
<feature type="region of interest" description="Disordered" evidence="1">
    <location>
        <begin position="428"/>
        <end position="464"/>
    </location>
</feature>
<dbReference type="SMART" id="SM00222">
    <property type="entry name" value="Sec7"/>
    <property type="match status" value="1"/>
</dbReference>
<dbReference type="SUPFAM" id="SSF50729">
    <property type="entry name" value="PH domain-like"/>
    <property type="match status" value="1"/>
</dbReference>
<feature type="region of interest" description="Disordered" evidence="1">
    <location>
        <begin position="1168"/>
        <end position="1189"/>
    </location>
</feature>
<feature type="region of interest" description="Disordered" evidence="1">
    <location>
        <begin position="1210"/>
        <end position="1264"/>
    </location>
</feature>
<reference evidence="4 5" key="1">
    <citation type="submission" date="2019-02" db="EMBL/GenBank/DDBJ databases">
        <title>Genome sequencing of the rare red list fungi Dentipellis fragilis.</title>
        <authorList>
            <person name="Buettner E."/>
            <person name="Kellner H."/>
        </authorList>
    </citation>
    <scope>NUCLEOTIDE SEQUENCE [LARGE SCALE GENOMIC DNA]</scope>
    <source>
        <strain evidence="4 5">DSM 105465</strain>
    </source>
</reference>
<dbReference type="Gene3D" id="2.30.29.30">
    <property type="entry name" value="Pleckstrin-homology domain (PH domain)/Phosphotyrosine-binding domain (PTB)"/>
    <property type="match status" value="1"/>
</dbReference>
<dbReference type="OrthoDB" id="430364at2759"/>
<dbReference type="SMART" id="SM00233">
    <property type="entry name" value="PH"/>
    <property type="match status" value="1"/>
</dbReference>
<feature type="compositionally biased region" description="Pro residues" evidence="1">
    <location>
        <begin position="271"/>
        <end position="280"/>
    </location>
</feature>
<feature type="region of interest" description="Disordered" evidence="1">
    <location>
        <begin position="26"/>
        <end position="126"/>
    </location>
</feature>
<accession>A0A4Y9Y492</accession>
<dbReference type="GO" id="GO:0005085">
    <property type="term" value="F:guanyl-nucleotide exchange factor activity"/>
    <property type="evidence" value="ECO:0007669"/>
    <property type="project" value="InterPro"/>
</dbReference>
<evidence type="ECO:0000313" key="5">
    <source>
        <dbReference type="Proteomes" id="UP000298327"/>
    </source>
</evidence>
<feature type="compositionally biased region" description="Polar residues" evidence="1">
    <location>
        <begin position="435"/>
        <end position="455"/>
    </location>
</feature>
<proteinExistence type="predicted"/>
<name>A0A4Y9Y492_9AGAM</name>
<feature type="compositionally biased region" description="Low complexity" evidence="1">
    <location>
        <begin position="103"/>
        <end position="126"/>
    </location>
</feature>
<dbReference type="SUPFAM" id="SSF48425">
    <property type="entry name" value="Sec7 domain"/>
    <property type="match status" value="1"/>
</dbReference>
<dbReference type="Proteomes" id="UP000298327">
    <property type="component" value="Unassembled WGS sequence"/>
</dbReference>
<dbReference type="PANTHER" id="PTHR10663:SF405">
    <property type="entry name" value="ARF GUANINE NUCLEOTIDE EXCHANGE FACTOR SYT1"/>
    <property type="match status" value="1"/>
</dbReference>
<feature type="compositionally biased region" description="Polar residues" evidence="1">
    <location>
        <begin position="1235"/>
        <end position="1255"/>
    </location>
</feature>
<feature type="domain" description="SEC7" evidence="3">
    <location>
        <begin position="437"/>
        <end position="613"/>
    </location>
</feature>
<dbReference type="PROSITE" id="PS50003">
    <property type="entry name" value="PH_DOMAIN"/>
    <property type="match status" value="1"/>
</dbReference>
<feature type="compositionally biased region" description="Polar residues" evidence="1">
    <location>
        <begin position="368"/>
        <end position="381"/>
    </location>
</feature>
<feature type="region of interest" description="Disordered" evidence="1">
    <location>
        <begin position="1303"/>
        <end position="1328"/>
    </location>
</feature>
<dbReference type="GO" id="GO:0032012">
    <property type="term" value="P:regulation of ARF protein signal transduction"/>
    <property type="evidence" value="ECO:0007669"/>
    <property type="project" value="InterPro"/>
</dbReference>
<feature type="compositionally biased region" description="Polar residues" evidence="1">
    <location>
        <begin position="947"/>
        <end position="956"/>
    </location>
</feature>
<dbReference type="PROSITE" id="PS50190">
    <property type="entry name" value="SEC7"/>
    <property type="match status" value="1"/>
</dbReference>
<evidence type="ECO:0008006" key="6">
    <source>
        <dbReference type="Google" id="ProtNLM"/>
    </source>
</evidence>
<evidence type="ECO:0000256" key="1">
    <source>
        <dbReference type="SAM" id="MobiDB-lite"/>
    </source>
</evidence>
<gene>
    <name evidence="4" type="ORF">EVG20_g8706</name>
</gene>
<dbReference type="InterPro" id="IPR001849">
    <property type="entry name" value="PH_domain"/>
</dbReference>
<feature type="region of interest" description="Disordered" evidence="1">
    <location>
        <begin position="943"/>
        <end position="962"/>
    </location>
</feature>
<evidence type="ECO:0000259" key="3">
    <source>
        <dbReference type="PROSITE" id="PS50190"/>
    </source>
</evidence>